<name>A0ABV6CSZ2_9RHOB</name>
<organism evidence="1 2">
    <name type="scientific">Paracoccus rhizosphaerae</name>
    <dbReference type="NCBI Taxonomy" id="1133347"/>
    <lineage>
        <taxon>Bacteria</taxon>
        <taxon>Pseudomonadati</taxon>
        <taxon>Pseudomonadota</taxon>
        <taxon>Alphaproteobacteria</taxon>
        <taxon>Rhodobacterales</taxon>
        <taxon>Paracoccaceae</taxon>
        <taxon>Paracoccus</taxon>
    </lineage>
</organism>
<dbReference type="Pfam" id="PF13412">
    <property type="entry name" value="HTH_24"/>
    <property type="match status" value="1"/>
</dbReference>
<protein>
    <submittedName>
        <fullName evidence="1">Winged helix-turn-helix transcriptional regulator</fullName>
    </submittedName>
</protein>
<dbReference type="RefSeq" id="WP_265508648.1">
    <property type="nucleotide sequence ID" value="NZ_JAOTBE010000095.1"/>
</dbReference>
<reference evidence="1 2" key="1">
    <citation type="submission" date="2024-09" db="EMBL/GenBank/DDBJ databases">
        <authorList>
            <person name="Sun Q."/>
            <person name="Mori K."/>
        </authorList>
    </citation>
    <scope>NUCLEOTIDE SEQUENCE [LARGE SCALE GENOMIC DNA]</scope>
    <source>
        <strain evidence="1 2">CCM 7904</strain>
    </source>
</reference>
<dbReference type="InterPro" id="IPR036388">
    <property type="entry name" value="WH-like_DNA-bd_sf"/>
</dbReference>
<evidence type="ECO:0000313" key="2">
    <source>
        <dbReference type="Proteomes" id="UP001589795"/>
    </source>
</evidence>
<dbReference type="EMBL" id="JBHLWQ010000185">
    <property type="protein sequence ID" value="MFC0202371.1"/>
    <property type="molecule type" value="Genomic_DNA"/>
</dbReference>
<gene>
    <name evidence="1" type="ORF">ACFFIZ_19190</name>
</gene>
<proteinExistence type="predicted"/>
<evidence type="ECO:0000313" key="1">
    <source>
        <dbReference type="EMBL" id="MFC0202371.1"/>
    </source>
</evidence>
<accession>A0ABV6CSZ2</accession>
<dbReference type="Gene3D" id="1.10.10.10">
    <property type="entry name" value="Winged helix-like DNA-binding domain superfamily/Winged helix DNA-binding domain"/>
    <property type="match status" value="1"/>
</dbReference>
<keyword evidence="2" id="KW-1185">Reference proteome</keyword>
<comment type="caution">
    <text evidence="1">The sequence shown here is derived from an EMBL/GenBank/DDBJ whole genome shotgun (WGS) entry which is preliminary data.</text>
</comment>
<sequence length="39" mass="4241">MSRIGLDAADIRDLAAIQRRGQLSKVRLAEMVNLSPTAC</sequence>
<dbReference type="Proteomes" id="UP001589795">
    <property type="component" value="Unassembled WGS sequence"/>
</dbReference>